<organism evidence="1 2">
    <name type="scientific">Oxobacter pfennigii</name>
    <dbReference type="NCBI Taxonomy" id="36849"/>
    <lineage>
        <taxon>Bacteria</taxon>
        <taxon>Bacillati</taxon>
        <taxon>Bacillota</taxon>
        <taxon>Clostridia</taxon>
        <taxon>Eubacteriales</taxon>
        <taxon>Clostridiaceae</taxon>
        <taxon>Oxobacter</taxon>
    </lineage>
</organism>
<comment type="caution">
    <text evidence="1">The sequence shown here is derived from an EMBL/GenBank/DDBJ whole genome shotgun (WGS) entry which is preliminary data.</text>
</comment>
<protein>
    <recommendedName>
        <fullName evidence="3">Stage V sporulation protein AE</fullName>
    </recommendedName>
</protein>
<gene>
    <name evidence="1" type="ORF">OXPF_10360</name>
</gene>
<accession>A0A0P8W9M6</accession>
<dbReference type="RefSeq" id="WP_054874143.1">
    <property type="nucleotide sequence ID" value="NZ_LKET01000024.1"/>
</dbReference>
<proteinExistence type="predicted"/>
<reference evidence="1 2" key="1">
    <citation type="submission" date="2015-09" db="EMBL/GenBank/DDBJ databases">
        <title>Genome sequence of Oxobacter pfennigii DSM 3222.</title>
        <authorList>
            <person name="Poehlein A."/>
            <person name="Bengelsdorf F.R."/>
            <person name="Schiel-Bengelsdorf B."/>
            <person name="Duerre P."/>
            <person name="Daniel R."/>
        </authorList>
    </citation>
    <scope>NUCLEOTIDE SEQUENCE [LARGE SCALE GENOMIC DNA]</scope>
    <source>
        <strain evidence="1 2">DSM 3222</strain>
    </source>
</reference>
<dbReference type="Proteomes" id="UP000050326">
    <property type="component" value="Unassembled WGS sequence"/>
</dbReference>
<dbReference type="Pfam" id="PF14097">
    <property type="entry name" value="SpoVAE"/>
    <property type="match status" value="1"/>
</dbReference>
<dbReference type="EMBL" id="LKET01000024">
    <property type="protein sequence ID" value="KPU45341.1"/>
    <property type="molecule type" value="Genomic_DNA"/>
</dbReference>
<dbReference type="STRING" id="36849.OXPF_10360"/>
<dbReference type="InterPro" id="IPR025914">
    <property type="entry name" value="SpoVAE"/>
</dbReference>
<evidence type="ECO:0008006" key="3">
    <source>
        <dbReference type="Google" id="ProtNLM"/>
    </source>
</evidence>
<name>A0A0P8W9M6_9CLOT</name>
<sequence>MAKRKVIIVTDGDNIAREAVEEAAKNIGGRCISKTAGNPTPISGKEIVEHIKKTPYDPVILMVDDKGHQGMGFGEEAMNYIINHPDIFVMGVVAVASNTNHIRGIKVGHSIDKKGKLVKGAVDKFGKKKRDKIIKGDTVDILNDIKVPVVLGIGDPGKMDGYDSILIGSPILTKAMLEIIRRNDLMEAVKNPRDRN</sequence>
<keyword evidence="2" id="KW-1185">Reference proteome</keyword>
<dbReference type="OrthoDB" id="1679631at2"/>
<dbReference type="AlphaFoldDB" id="A0A0P8W9M6"/>
<evidence type="ECO:0000313" key="1">
    <source>
        <dbReference type="EMBL" id="KPU45341.1"/>
    </source>
</evidence>
<dbReference type="PATRIC" id="fig|36849.3.peg.1108"/>
<evidence type="ECO:0000313" key="2">
    <source>
        <dbReference type="Proteomes" id="UP000050326"/>
    </source>
</evidence>